<feature type="chain" id="PRO_5013775558" evidence="13">
    <location>
        <begin position="20"/>
        <end position="262"/>
    </location>
</feature>
<accession>A0A2G8KA80</accession>
<dbReference type="OrthoDB" id="6132759at2759"/>
<dbReference type="PROSITE" id="PS50283">
    <property type="entry name" value="NA_SOLUT_SYMP_3"/>
    <property type="match status" value="1"/>
</dbReference>
<dbReference type="AlphaFoldDB" id="A0A2G8KA80"/>
<evidence type="ECO:0000256" key="9">
    <source>
        <dbReference type="ARBA" id="ARBA00023136"/>
    </source>
</evidence>
<feature type="transmembrane region" description="Helical" evidence="12">
    <location>
        <begin position="43"/>
        <end position="62"/>
    </location>
</feature>
<keyword evidence="15" id="KW-1185">Reference proteome</keyword>
<evidence type="ECO:0000256" key="10">
    <source>
        <dbReference type="ARBA" id="ARBA00023201"/>
    </source>
</evidence>
<comment type="subcellular location">
    <subcellularLocation>
        <location evidence="1">Cell membrane</location>
        <topology evidence="1">Multi-pass membrane protein</topology>
    </subcellularLocation>
</comment>
<evidence type="ECO:0000256" key="1">
    <source>
        <dbReference type="ARBA" id="ARBA00004651"/>
    </source>
</evidence>
<keyword evidence="4" id="KW-1003">Cell membrane</keyword>
<dbReference type="InterPro" id="IPR001734">
    <property type="entry name" value="Na/solute_symporter"/>
</dbReference>
<dbReference type="Pfam" id="PF00474">
    <property type="entry name" value="SSF"/>
    <property type="match status" value="1"/>
</dbReference>
<keyword evidence="9 12" id="KW-0472">Membrane</keyword>
<sequence>MLIGFLLIIIGGTVRIGGAAEGWRRAKEGQRTQLVDFNFDPTVRYTFWTIMIGGTFFYTMLNGSKQAVIQRYNSCKTEREAKLVAWIGIIGMGVVEMLAVICGMVAFAWYAYCDPLTTGRITSRDQLVPLLVMDLFHGVPGLPGIAIAGAFCASLSSVSSLINSLAAVIGETIIKNYWTDMSEASYTRLMKFISAFLGLISIGIALLTSFLGGVIQIVLSLGGIFGGPGFGVICLGVFVPRADARSALSGLIVAVIVGLSWR</sequence>
<dbReference type="InterPro" id="IPR051163">
    <property type="entry name" value="Sodium:Solute_Symporter_SSF"/>
</dbReference>
<dbReference type="Proteomes" id="UP000230750">
    <property type="component" value="Unassembled WGS sequence"/>
</dbReference>
<keyword evidence="8" id="KW-0406">Ion transport</keyword>
<feature type="transmembrane region" description="Helical" evidence="12">
    <location>
        <begin position="189"/>
        <end position="211"/>
    </location>
</feature>
<keyword evidence="10" id="KW-0739">Sodium transport</keyword>
<keyword evidence="7" id="KW-0915">Sodium</keyword>
<evidence type="ECO:0000256" key="7">
    <source>
        <dbReference type="ARBA" id="ARBA00023053"/>
    </source>
</evidence>
<reference evidence="14 15" key="1">
    <citation type="journal article" date="2017" name="PLoS Biol.">
        <title>The sea cucumber genome provides insights into morphological evolution and visceral regeneration.</title>
        <authorList>
            <person name="Zhang X."/>
            <person name="Sun L."/>
            <person name="Yuan J."/>
            <person name="Sun Y."/>
            <person name="Gao Y."/>
            <person name="Zhang L."/>
            <person name="Li S."/>
            <person name="Dai H."/>
            <person name="Hamel J.F."/>
            <person name="Liu C."/>
            <person name="Yu Y."/>
            <person name="Liu S."/>
            <person name="Lin W."/>
            <person name="Guo K."/>
            <person name="Jin S."/>
            <person name="Xu P."/>
            <person name="Storey K.B."/>
            <person name="Huan P."/>
            <person name="Zhang T."/>
            <person name="Zhou Y."/>
            <person name="Zhang J."/>
            <person name="Lin C."/>
            <person name="Li X."/>
            <person name="Xing L."/>
            <person name="Huo D."/>
            <person name="Sun M."/>
            <person name="Wang L."/>
            <person name="Mercier A."/>
            <person name="Li F."/>
            <person name="Yang H."/>
            <person name="Xiang J."/>
        </authorList>
    </citation>
    <scope>NUCLEOTIDE SEQUENCE [LARGE SCALE GENOMIC DNA]</scope>
    <source>
        <strain evidence="14">Shaxun</strain>
        <tissue evidence="14">Muscle</tissue>
    </source>
</reference>
<name>A0A2G8KA80_STIJA</name>
<evidence type="ECO:0000313" key="15">
    <source>
        <dbReference type="Proteomes" id="UP000230750"/>
    </source>
</evidence>
<evidence type="ECO:0000256" key="13">
    <source>
        <dbReference type="SAM" id="SignalP"/>
    </source>
</evidence>
<proteinExistence type="inferred from homology"/>
<comment type="caution">
    <text evidence="14">The sequence shown here is derived from an EMBL/GenBank/DDBJ whole genome shotgun (WGS) entry which is preliminary data.</text>
</comment>
<dbReference type="GO" id="GO:0005886">
    <property type="term" value="C:plasma membrane"/>
    <property type="evidence" value="ECO:0007669"/>
    <property type="project" value="UniProtKB-SubCell"/>
</dbReference>
<keyword evidence="6 12" id="KW-1133">Transmembrane helix</keyword>
<feature type="transmembrane region" description="Helical" evidence="12">
    <location>
        <begin position="145"/>
        <end position="169"/>
    </location>
</feature>
<dbReference type="Gene3D" id="1.20.1730.10">
    <property type="entry name" value="Sodium/glucose cotransporter"/>
    <property type="match status" value="1"/>
</dbReference>
<evidence type="ECO:0000256" key="12">
    <source>
        <dbReference type="SAM" id="Phobius"/>
    </source>
</evidence>
<feature type="signal peptide" evidence="13">
    <location>
        <begin position="1"/>
        <end position="19"/>
    </location>
</feature>
<gene>
    <name evidence="14" type="ORF">BSL78_18260</name>
</gene>
<dbReference type="EMBL" id="MRZV01000747">
    <property type="protein sequence ID" value="PIK44875.1"/>
    <property type="molecule type" value="Genomic_DNA"/>
</dbReference>
<keyword evidence="13" id="KW-0732">Signal</keyword>
<organism evidence="14 15">
    <name type="scientific">Stichopus japonicus</name>
    <name type="common">Sea cucumber</name>
    <dbReference type="NCBI Taxonomy" id="307972"/>
    <lineage>
        <taxon>Eukaryota</taxon>
        <taxon>Metazoa</taxon>
        <taxon>Echinodermata</taxon>
        <taxon>Eleutherozoa</taxon>
        <taxon>Echinozoa</taxon>
        <taxon>Holothuroidea</taxon>
        <taxon>Aspidochirotacea</taxon>
        <taxon>Aspidochirotida</taxon>
        <taxon>Stichopodidae</taxon>
        <taxon>Apostichopus</taxon>
    </lineage>
</organism>
<evidence type="ECO:0000313" key="14">
    <source>
        <dbReference type="EMBL" id="PIK44875.1"/>
    </source>
</evidence>
<feature type="transmembrane region" description="Helical" evidence="12">
    <location>
        <begin position="83"/>
        <end position="112"/>
    </location>
</feature>
<evidence type="ECO:0000256" key="8">
    <source>
        <dbReference type="ARBA" id="ARBA00023065"/>
    </source>
</evidence>
<evidence type="ECO:0000256" key="6">
    <source>
        <dbReference type="ARBA" id="ARBA00022989"/>
    </source>
</evidence>
<dbReference type="GO" id="GO:0006814">
    <property type="term" value="P:sodium ion transport"/>
    <property type="evidence" value="ECO:0007669"/>
    <property type="project" value="UniProtKB-KW"/>
</dbReference>
<keyword evidence="3" id="KW-0813">Transport</keyword>
<dbReference type="PANTHER" id="PTHR42985">
    <property type="entry name" value="SODIUM-COUPLED MONOCARBOXYLATE TRANSPORTER"/>
    <property type="match status" value="1"/>
</dbReference>
<dbReference type="PANTHER" id="PTHR42985:SF40">
    <property type="entry name" value="LD47995P-RELATED"/>
    <property type="match status" value="1"/>
</dbReference>
<comment type="similarity">
    <text evidence="2 11">Belongs to the sodium:solute symporter (SSF) (TC 2.A.21) family.</text>
</comment>
<dbReference type="InterPro" id="IPR038377">
    <property type="entry name" value="Na/Glc_symporter_sf"/>
</dbReference>
<evidence type="ECO:0000256" key="11">
    <source>
        <dbReference type="RuleBase" id="RU362091"/>
    </source>
</evidence>
<evidence type="ECO:0000256" key="3">
    <source>
        <dbReference type="ARBA" id="ARBA00022448"/>
    </source>
</evidence>
<evidence type="ECO:0000256" key="5">
    <source>
        <dbReference type="ARBA" id="ARBA00022692"/>
    </source>
</evidence>
<dbReference type="GO" id="GO:0015293">
    <property type="term" value="F:symporter activity"/>
    <property type="evidence" value="ECO:0007669"/>
    <property type="project" value="TreeGrafter"/>
</dbReference>
<evidence type="ECO:0000256" key="4">
    <source>
        <dbReference type="ARBA" id="ARBA00022475"/>
    </source>
</evidence>
<feature type="transmembrane region" description="Helical" evidence="12">
    <location>
        <begin position="217"/>
        <end position="239"/>
    </location>
</feature>
<protein>
    <submittedName>
        <fullName evidence="14">Putative sodium-coupled monocarboxylate transporter 2</fullName>
    </submittedName>
</protein>
<keyword evidence="5 12" id="KW-0812">Transmembrane</keyword>
<dbReference type="STRING" id="307972.A0A2G8KA80"/>
<evidence type="ECO:0000256" key="2">
    <source>
        <dbReference type="ARBA" id="ARBA00006434"/>
    </source>
</evidence>